<sequence length="283" mass="29891">MAWDPTRKTFLVGSLRHGTVGIVRRDGSVRTLVNDPSLVSVTGIKVDAPRGRLLVANADPGVGVKTSPATAKHVAGVGVYDLRSGRRVRYVDLAKVAGDGGEHFANDMAIAPDGTFYVTDSFAPVVYRVPAHGRTSVFVRDARLAGGGGFGANGIVWQKQHLVIGNYTTGRLYRVPVTHPKDVREVRLSSGPLPGADGIAIRPDGTLIVATNKVASTGADAVFAVRPSGNWSSARVTRAVNPWTDPAPTAVTIKPGGRAYVLSGRLDILFGGSTSDRFTIRPF</sequence>
<dbReference type="InterPro" id="IPR011042">
    <property type="entry name" value="6-blade_b-propeller_TolB-like"/>
</dbReference>
<proteinExistence type="predicted"/>
<evidence type="ECO:0008006" key="3">
    <source>
        <dbReference type="Google" id="ProtNLM"/>
    </source>
</evidence>
<dbReference type="Proteomes" id="UP001595872">
    <property type="component" value="Unassembled WGS sequence"/>
</dbReference>
<dbReference type="PANTHER" id="PTHR31460">
    <property type="match status" value="1"/>
</dbReference>
<dbReference type="InterPro" id="IPR053224">
    <property type="entry name" value="Sensory_adhesion_molecule"/>
</dbReference>
<evidence type="ECO:0000313" key="2">
    <source>
        <dbReference type="Proteomes" id="UP001595872"/>
    </source>
</evidence>
<reference evidence="2" key="1">
    <citation type="journal article" date="2019" name="Int. J. Syst. Evol. Microbiol.">
        <title>The Global Catalogue of Microorganisms (GCM) 10K type strain sequencing project: providing services to taxonomists for standard genome sequencing and annotation.</title>
        <authorList>
            <consortium name="The Broad Institute Genomics Platform"/>
            <consortium name="The Broad Institute Genome Sequencing Center for Infectious Disease"/>
            <person name="Wu L."/>
            <person name="Ma J."/>
        </authorList>
    </citation>
    <scope>NUCLEOTIDE SEQUENCE [LARGE SCALE GENOMIC DNA]</scope>
    <source>
        <strain evidence="2">KLKA75</strain>
    </source>
</reference>
<dbReference type="Gene3D" id="2.120.10.30">
    <property type="entry name" value="TolB, C-terminal domain"/>
    <property type="match status" value="1"/>
</dbReference>
<keyword evidence="2" id="KW-1185">Reference proteome</keyword>
<comment type="caution">
    <text evidence="1">The sequence shown here is derived from an EMBL/GenBank/DDBJ whole genome shotgun (WGS) entry which is preliminary data.</text>
</comment>
<dbReference type="PANTHER" id="PTHR31460:SF3">
    <property type="entry name" value="MESOCENTIN"/>
    <property type="match status" value="1"/>
</dbReference>
<name>A0ABV9UAY3_9ACTN</name>
<organism evidence="1 2">
    <name type="scientific">Actinomadura gamaensis</name>
    <dbReference type="NCBI Taxonomy" id="1763541"/>
    <lineage>
        <taxon>Bacteria</taxon>
        <taxon>Bacillati</taxon>
        <taxon>Actinomycetota</taxon>
        <taxon>Actinomycetes</taxon>
        <taxon>Streptosporangiales</taxon>
        <taxon>Thermomonosporaceae</taxon>
        <taxon>Actinomadura</taxon>
    </lineage>
</organism>
<dbReference type="EMBL" id="JBHSIT010000012">
    <property type="protein sequence ID" value="MFC4912396.1"/>
    <property type="molecule type" value="Genomic_DNA"/>
</dbReference>
<dbReference type="SUPFAM" id="SSF63829">
    <property type="entry name" value="Calcium-dependent phosphotriesterase"/>
    <property type="match status" value="1"/>
</dbReference>
<gene>
    <name evidence="1" type="ORF">ACFPCY_34205</name>
</gene>
<protein>
    <recommendedName>
        <fullName evidence="3">SMP-30/Gluconolactonase/LRE-like region domain-containing protein</fullName>
    </recommendedName>
</protein>
<evidence type="ECO:0000313" key="1">
    <source>
        <dbReference type="EMBL" id="MFC4912396.1"/>
    </source>
</evidence>
<dbReference type="RefSeq" id="WP_378262263.1">
    <property type="nucleotide sequence ID" value="NZ_JBHSIT010000012.1"/>
</dbReference>
<accession>A0ABV9UAY3</accession>